<dbReference type="EMBL" id="KV425600">
    <property type="protein sequence ID" value="KZT22057.1"/>
    <property type="molecule type" value="Genomic_DNA"/>
</dbReference>
<dbReference type="AlphaFoldDB" id="A0A165Q861"/>
<feature type="transmembrane region" description="Helical" evidence="2">
    <location>
        <begin position="214"/>
        <end position="235"/>
    </location>
</feature>
<feature type="transmembrane region" description="Helical" evidence="2">
    <location>
        <begin position="167"/>
        <end position="194"/>
    </location>
</feature>
<accession>A0A165Q861</accession>
<keyword evidence="2" id="KW-1133">Transmembrane helix</keyword>
<feature type="transmembrane region" description="Helical" evidence="2">
    <location>
        <begin position="247"/>
        <end position="267"/>
    </location>
</feature>
<feature type="region of interest" description="Disordered" evidence="1">
    <location>
        <begin position="337"/>
        <end position="364"/>
    </location>
</feature>
<sequence length="433" mass="48870">MTWGDSELDYYFWIQIVGGICLTLLIVSTVWTAKSERRPFNPVLMSFYISFWLDVFPSALFLYYAGKVADSPSLGVCLASAVISTSSVLCNGAASLALTLEIWYQVQSATKPATYPPVYCRRITFLLTAFPFMYPSVWAIVLLVVGLENHDVVMRTTFYCIISEQRVVILVGVFAFVVAFPASIFAVWVIFILIKTYVPGRWHTHRQLDVPFIVRNLVFMLYILVASILCLAKIWDRPHPSTDLYTATYPFAVALVFGGQMAVRALWSYLRMIPLIFGRDVSSAPQRSHSRPTPSRVPTPKLESFVTEGGGDLLTDDVLFSARVPKENRDSVASWASTSSCQSLPDDEGKPWLPTRPRCPHLPTREGDVADVGPWQRGSPHARSPQAIYRQGEQVHGLDMCRLVEEGYVQEWRTSEIECPRTGYDDQRKAYMY</sequence>
<proteinExistence type="predicted"/>
<evidence type="ECO:0000313" key="4">
    <source>
        <dbReference type="Proteomes" id="UP000076761"/>
    </source>
</evidence>
<name>A0A165Q861_9AGAM</name>
<evidence type="ECO:0000256" key="1">
    <source>
        <dbReference type="SAM" id="MobiDB-lite"/>
    </source>
</evidence>
<evidence type="ECO:0000313" key="3">
    <source>
        <dbReference type="EMBL" id="KZT22057.1"/>
    </source>
</evidence>
<feature type="region of interest" description="Disordered" evidence="1">
    <location>
        <begin position="282"/>
        <end position="302"/>
    </location>
</feature>
<feature type="compositionally biased region" description="Polar residues" evidence="1">
    <location>
        <begin position="283"/>
        <end position="293"/>
    </location>
</feature>
<gene>
    <name evidence="3" type="ORF">NEOLEDRAFT_1138613</name>
</gene>
<feature type="transmembrane region" description="Helical" evidence="2">
    <location>
        <begin position="12"/>
        <end position="33"/>
    </location>
</feature>
<keyword evidence="4" id="KW-1185">Reference proteome</keyword>
<protein>
    <recommendedName>
        <fullName evidence="5">STE3-domain-containing protein</fullName>
    </recommendedName>
</protein>
<reference evidence="3 4" key="1">
    <citation type="journal article" date="2016" name="Mol. Biol. Evol.">
        <title>Comparative Genomics of Early-Diverging Mushroom-Forming Fungi Provides Insights into the Origins of Lignocellulose Decay Capabilities.</title>
        <authorList>
            <person name="Nagy L.G."/>
            <person name="Riley R."/>
            <person name="Tritt A."/>
            <person name="Adam C."/>
            <person name="Daum C."/>
            <person name="Floudas D."/>
            <person name="Sun H."/>
            <person name="Yadav J.S."/>
            <person name="Pangilinan J."/>
            <person name="Larsson K.H."/>
            <person name="Matsuura K."/>
            <person name="Barry K."/>
            <person name="Labutti K."/>
            <person name="Kuo R."/>
            <person name="Ohm R.A."/>
            <person name="Bhattacharya S.S."/>
            <person name="Shirouzu T."/>
            <person name="Yoshinaga Y."/>
            <person name="Martin F.M."/>
            <person name="Grigoriev I.V."/>
            <person name="Hibbett D.S."/>
        </authorList>
    </citation>
    <scope>NUCLEOTIDE SEQUENCE [LARGE SCALE GENOMIC DNA]</scope>
    <source>
        <strain evidence="3 4">HHB14362 ss-1</strain>
    </source>
</reference>
<feature type="transmembrane region" description="Helical" evidence="2">
    <location>
        <begin position="78"/>
        <end position="104"/>
    </location>
</feature>
<dbReference type="OrthoDB" id="10507195at2759"/>
<evidence type="ECO:0008006" key="5">
    <source>
        <dbReference type="Google" id="ProtNLM"/>
    </source>
</evidence>
<organism evidence="3 4">
    <name type="scientific">Neolentinus lepideus HHB14362 ss-1</name>
    <dbReference type="NCBI Taxonomy" id="1314782"/>
    <lineage>
        <taxon>Eukaryota</taxon>
        <taxon>Fungi</taxon>
        <taxon>Dikarya</taxon>
        <taxon>Basidiomycota</taxon>
        <taxon>Agaricomycotina</taxon>
        <taxon>Agaricomycetes</taxon>
        <taxon>Gloeophyllales</taxon>
        <taxon>Gloeophyllaceae</taxon>
        <taxon>Neolentinus</taxon>
    </lineage>
</organism>
<keyword evidence="2" id="KW-0812">Transmembrane</keyword>
<feature type="transmembrane region" description="Helical" evidence="2">
    <location>
        <begin position="125"/>
        <end position="147"/>
    </location>
</feature>
<feature type="transmembrane region" description="Helical" evidence="2">
    <location>
        <begin position="45"/>
        <end position="66"/>
    </location>
</feature>
<evidence type="ECO:0000256" key="2">
    <source>
        <dbReference type="SAM" id="Phobius"/>
    </source>
</evidence>
<dbReference type="InParanoid" id="A0A165Q861"/>
<dbReference type="Proteomes" id="UP000076761">
    <property type="component" value="Unassembled WGS sequence"/>
</dbReference>
<keyword evidence="2" id="KW-0472">Membrane</keyword>
<dbReference type="STRING" id="1314782.A0A165Q861"/>